<evidence type="ECO:0000256" key="1">
    <source>
        <dbReference type="SAM" id="MobiDB-lite"/>
    </source>
</evidence>
<dbReference type="CDD" id="cd09917">
    <property type="entry name" value="F-box_SF"/>
    <property type="match status" value="1"/>
</dbReference>
<dbReference type="SMART" id="SM00256">
    <property type="entry name" value="FBOX"/>
    <property type="match status" value="1"/>
</dbReference>
<dbReference type="InterPro" id="IPR036047">
    <property type="entry name" value="F-box-like_dom_sf"/>
</dbReference>
<dbReference type="SUPFAM" id="SSF48452">
    <property type="entry name" value="TPR-like"/>
    <property type="match status" value="1"/>
</dbReference>
<dbReference type="InterPro" id="IPR001810">
    <property type="entry name" value="F-box_dom"/>
</dbReference>
<feature type="domain" description="F-box" evidence="2">
    <location>
        <begin position="266"/>
        <end position="312"/>
    </location>
</feature>
<dbReference type="SUPFAM" id="SSF81383">
    <property type="entry name" value="F-box domain"/>
    <property type="match status" value="1"/>
</dbReference>
<sequence>MVKSSSQSRRERAWDAWLWGARGNAVWEERARKALRDDQALRQRARTAAADVSQVESEQFVWQAGRWGQHASPSSTDGDLLKAALKSLGKCSLSGESEESDHSWEAEGGSQEETVSDGGENNDARSHGSSDESDSSGLAEDSGRERSPSSEAPAPSSSSTRDEEDQEELSSNHRTRVNYPSQGGGLSKLCRCASDCCCRSSSRKIQQRREATTTTTTTTTSGLSSRLSWPRHSFVTERPIYCSCLWNPNRGSEGLVNMRRKRQGNCSPVDRISDDVLMRVFAKLSRQEVISMSLVCRRWKEVASLEPLWRHVELVSVAEFLGDKELSLLVDKRLKHTTVLSMALCWHITTTSLIALPRSQCGQQLLCLDLSFCNFNDDVVNAVVENCCSLQRLRLFGGRNAVSGEALAGLANLVNLRELDLGLCFNVSQHTLKELGSKLKLLVVLSLAGCPRVTMANLLYLCGCSSLEALCLVGCKSIYMKEASEIAKELTAGGCLRLAMVEAGNHMPNAAPFPARPPPPPPFLVPAQGIALNRYGSPTLSYTHQEVERHERKDGAISAADESAQQESSENIRPKQVAHEPLGEINKGMDRTEGNFVEAFAAAIQQFQRGQAELSDGNVEAATNSFRAACHFNPSAAAYTFMAWMQRLAGADRSECVRECARAIFLDNDYGNPWNDVACELWDVGDTSLAARFFQRAKACSRYEVGAGHHPYLNLAKLHLSESVHIVHSDGQFVNKRSHNTPSKEALLELCAALIRAPGDDALQQMVFDILDGLRKCSKLM</sequence>
<organism evidence="3 4">
    <name type="scientific">Sphagnum jensenii</name>
    <dbReference type="NCBI Taxonomy" id="128206"/>
    <lineage>
        <taxon>Eukaryota</taxon>
        <taxon>Viridiplantae</taxon>
        <taxon>Streptophyta</taxon>
        <taxon>Embryophyta</taxon>
        <taxon>Bryophyta</taxon>
        <taxon>Sphagnophytina</taxon>
        <taxon>Sphagnopsida</taxon>
        <taxon>Sphagnales</taxon>
        <taxon>Sphagnaceae</taxon>
        <taxon>Sphagnum</taxon>
    </lineage>
</organism>
<evidence type="ECO:0000313" key="3">
    <source>
        <dbReference type="EMBL" id="CAK9877848.1"/>
    </source>
</evidence>
<dbReference type="SUPFAM" id="SSF52047">
    <property type="entry name" value="RNI-like"/>
    <property type="match status" value="1"/>
</dbReference>
<dbReference type="Pfam" id="PF12937">
    <property type="entry name" value="F-box-like"/>
    <property type="match status" value="1"/>
</dbReference>
<feature type="region of interest" description="Disordered" evidence="1">
    <location>
        <begin position="207"/>
        <end position="226"/>
    </location>
</feature>
<proteinExistence type="predicted"/>
<gene>
    <name evidence="3" type="ORF">CSSPJE1EN2_LOCUS19673</name>
</gene>
<feature type="compositionally biased region" description="Low complexity" evidence="1">
    <location>
        <begin position="149"/>
        <end position="159"/>
    </location>
</feature>
<dbReference type="Proteomes" id="UP001497522">
    <property type="component" value="Chromosome 6"/>
</dbReference>
<dbReference type="InterPro" id="IPR032675">
    <property type="entry name" value="LRR_dom_sf"/>
</dbReference>
<reference evidence="3" key="1">
    <citation type="submission" date="2024-03" db="EMBL/GenBank/DDBJ databases">
        <authorList>
            <consortium name="ELIXIR-Norway"/>
            <consortium name="Elixir Norway"/>
        </authorList>
    </citation>
    <scope>NUCLEOTIDE SEQUENCE</scope>
</reference>
<dbReference type="PANTHER" id="PTHR38926">
    <property type="entry name" value="F-BOX DOMAIN CONTAINING PROTEIN, EXPRESSED"/>
    <property type="match status" value="1"/>
</dbReference>
<evidence type="ECO:0000313" key="4">
    <source>
        <dbReference type="Proteomes" id="UP001497522"/>
    </source>
</evidence>
<dbReference type="Gene3D" id="3.80.10.10">
    <property type="entry name" value="Ribonuclease Inhibitor"/>
    <property type="match status" value="1"/>
</dbReference>
<feature type="compositionally biased region" description="Low complexity" evidence="1">
    <location>
        <begin position="556"/>
        <end position="569"/>
    </location>
</feature>
<dbReference type="EMBL" id="OZ023707">
    <property type="protein sequence ID" value="CAK9877848.1"/>
    <property type="molecule type" value="Genomic_DNA"/>
</dbReference>
<protein>
    <recommendedName>
        <fullName evidence="2">F-box domain-containing protein</fullName>
    </recommendedName>
</protein>
<keyword evidence="4" id="KW-1185">Reference proteome</keyword>
<feature type="region of interest" description="Disordered" evidence="1">
    <location>
        <begin position="547"/>
        <end position="573"/>
    </location>
</feature>
<dbReference type="InterPro" id="IPR011990">
    <property type="entry name" value="TPR-like_helical_dom_sf"/>
</dbReference>
<feature type="region of interest" description="Disordered" evidence="1">
    <location>
        <begin position="92"/>
        <end position="184"/>
    </location>
</feature>
<dbReference type="Gene3D" id="1.25.40.10">
    <property type="entry name" value="Tetratricopeptide repeat domain"/>
    <property type="match status" value="1"/>
</dbReference>
<evidence type="ECO:0000259" key="2">
    <source>
        <dbReference type="PROSITE" id="PS50181"/>
    </source>
</evidence>
<name>A0ABP1BP98_9BRYO</name>
<dbReference type="PROSITE" id="PS50181">
    <property type="entry name" value="FBOX"/>
    <property type="match status" value="1"/>
</dbReference>
<dbReference type="PANTHER" id="PTHR38926:SF5">
    <property type="entry name" value="F-BOX AND LEUCINE-RICH REPEAT PROTEIN 6"/>
    <property type="match status" value="1"/>
</dbReference>
<accession>A0ABP1BP98</accession>